<organism evidence="2 3">
    <name type="scientific">Coniella lustricola</name>
    <dbReference type="NCBI Taxonomy" id="2025994"/>
    <lineage>
        <taxon>Eukaryota</taxon>
        <taxon>Fungi</taxon>
        <taxon>Dikarya</taxon>
        <taxon>Ascomycota</taxon>
        <taxon>Pezizomycotina</taxon>
        <taxon>Sordariomycetes</taxon>
        <taxon>Sordariomycetidae</taxon>
        <taxon>Diaporthales</taxon>
        <taxon>Schizoparmaceae</taxon>
        <taxon>Coniella</taxon>
    </lineage>
</organism>
<reference evidence="2 3" key="1">
    <citation type="journal article" date="2018" name="Mycol. Prog.">
        <title>Coniella lustricola, a new species from submerged detritus.</title>
        <authorList>
            <person name="Raudabaugh D.B."/>
            <person name="Iturriaga T."/>
            <person name="Carver A."/>
            <person name="Mondo S."/>
            <person name="Pangilinan J."/>
            <person name="Lipzen A."/>
            <person name="He G."/>
            <person name="Amirebrahimi M."/>
            <person name="Grigoriev I.V."/>
            <person name="Miller A.N."/>
        </authorList>
    </citation>
    <scope>NUCLEOTIDE SEQUENCE [LARGE SCALE GENOMIC DNA]</scope>
    <source>
        <strain evidence="2 3">B22-T-1</strain>
    </source>
</reference>
<feature type="compositionally biased region" description="Low complexity" evidence="1">
    <location>
        <begin position="62"/>
        <end position="71"/>
    </location>
</feature>
<accession>A0A2T3A0E7</accession>
<dbReference type="InParanoid" id="A0A2T3A0E7"/>
<dbReference type="Proteomes" id="UP000241462">
    <property type="component" value="Unassembled WGS sequence"/>
</dbReference>
<feature type="compositionally biased region" description="Low complexity" evidence="1">
    <location>
        <begin position="24"/>
        <end position="39"/>
    </location>
</feature>
<evidence type="ECO:0000313" key="2">
    <source>
        <dbReference type="EMBL" id="PSR80553.1"/>
    </source>
</evidence>
<name>A0A2T3A0E7_9PEZI</name>
<keyword evidence="3" id="KW-1185">Reference proteome</keyword>
<feature type="compositionally biased region" description="Acidic residues" evidence="1">
    <location>
        <begin position="72"/>
        <end position="81"/>
    </location>
</feature>
<sequence>MANLPSQHPNLAIHLTDRASTPLISSSASSTVLAQQQQSKPPLSNRKSSHTNTTHRPAATFSTSPPSSLSTNDDDNDDDDPSPTSIPPIRSSTNRNHNNTTTTTTNRRHYHDQSNNNHAADLDSSNTPPPQTLALTHLTTTALASYDTAKRLDRGAPLRTMVEYAQSGPVVLHSYLCPMSLVLGGSNAGPSLSSSTTAPAVATAAAARQHRSSRRPSVNSLVTTIDGHAGDLAPPAPHHSKRHPPLLYTDHDPHPGAVTVPVANHPGNTHTNTQSQTHCQIQDLTDGPNAPPMLITTVVAPAADNLRDARRATGRLERIARVFQTEWIAESALAGANHNSSGARIGAQ</sequence>
<feature type="compositionally biased region" description="Low complexity" evidence="1">
    <location>
        <begin position="87"/>
        <end position="105"/>
    </location>
</feature>
<dbReference type="AlphaFoldDB" id="A0A2T3A0E7"/>
<dbReference type="EMBL" id="KZ678526">
    <property type="protein sequence ID" value="PSR80553.1"/>
    <property type="molecule type" value="Genomic_DNA"/>
</dbReference>
<gene>
    <name evidence="2" type="ORF">BD289DRAFT_62039</name>
</gene>
<dbReference type="OrthoDB" id="5305418at2759"/>
<feature type="compositionally biased region" description="Polar residues" evidence="1">
    <location>
        <begin position="113"/>
        <end position="126"/>
    </location>
</feature>
<evidence type="ECO:0000313" key="3">
    <source>
        <dbReference type="Proteomes" id="UP000241462"/>
    </source>
</evidence>
<dbReference type="Pfam" id="PF17233">
    <property type="entry name" value="DUF5308"/>
    <property type="match status" value="1"/>
</dbReference>
<feature type="region of interest" description="Disordered" evidence="1">
    <location>
        <begin position="24"/>
        <end position="131"/>
    </location>
</feature>
<proteinExistence type="predicted"/>
<protein>
    <submittedName>
        <fullName evidence="2">Uncharacterized protein</fullName>
    </submittedName>
</protein>
<dbReference type="InterPro" id="IPR035186">
    <property type="entry name" value="DUF5308"/>
</dbReference>
<feature type="compositionally biased region" description="Polar residues" evidence="1">
    <location>
        <begin position="40"/>
        <end position="55"/>
    </location>
</feature>
<evidence type="ECO:0000256" key="1">
    <source>
        <dbReference type="SAM" id="MobiDB-lite"/>
    </source>
</evidence>